<dbReference type="Pfam" id="PF02864">
    <property type="entry name" value="STAT_bind"/>
    <property type="match status" value="1"/>
</dbReference>
<evidence type="ECO:0000256" key="2">
    <source>
        <dbReference type="ARBA" id="ARBA00004496"/>
    </source>
</evidence>
<dbReference type="PROSITE" id="PS50001">
    <property type="entry name" value="SH2"/>
    <property type="match status" value="1"/>
</dbReference>
<evidence type="ECO:0000256" key="3">
    <source>
        <dbReference type="ARBA" id="ARBA00005586"/>
    </source>
</evidence>
<gene>
    <name evidence="16" type="ORF">OKIOD_LOCUS1510</name>
</gene>
<keyword evidence="7 13" id="KW-0805">Transcription regulation</keyword>
<keyword evidence="10 13" id="KW-0804">Transcription</keyword>
<dbReference type="Gene3D" id="1.10.238.10">
    <property type="entry name" value="EF-hand"/>
    <property type="match status" value="1"/>
</dbReference>
<dbReference type="Proteomes" id="UP001158576">
    <property type="component" value="Chromosome PAR"/>
</dbReference>
<feature type="compositionally biased region" description="Polar residues" evidence="14">
    <location>
        <begin position="104"/>
        <end position="120"/>
    </location>
</feature>
<evidence type="ECO:0000256" key="11">
    <source>
        <dbReference type="ARBA" id="ARBA00023242"/>
    </source>
</evidence>
<proteinExistence type="inferred from homology"/>
<keyword evidence="17" id="KW-1185">Reference proteome</keyword>
<keyword evidence="8 13" id="KW-0238">DNA-binding</keyword>
<evidence type="ECO:0000256" key="10">
    <source>
        <dbReference type="ARBA" id="ARBA00023163"/>
    </source>
</evidence>
<dbReference type="SMART" id="SM00964">
    <property type="entry name" value="STAT_int"/>
    <property type="match status" value="1"/>
</dbReference>
<dbReference type="SUPFAM" id="SSF47655">
    <property type="entry name" value="STAT"/>
    <property type="match status" value="1"/>
</dbReference>
<dbReference type="InterPro" id="IPR036535">
    <property type="entry name" value="STAT_N_sf"/>
</dbReference>
<feature type="domain" description="SH2" evidence="15">
    <location>
        <begin position="709"/>
        <end position="810"/>
    </location>
</feature>
<dbReference type="Gene3D" id="1.20.1050.20">
    <property type="entry name" value="STAT transcription factor, all-alpha domain"/>
    <property type="match status" value="1"/>
</dbReference>
<dbReference type="InterPro" id="IPR013801">
    <property type="entry name" value="STAT_TF_DNA-bd"/>
</dbReference>
<dbReference type="InterPro" id="IPR013799">
    <property type="entry name" value="STAT_TF_prot_interaction"/>
</dbReference>
<evidence type="ECO:0000256" key="8">
    <source>
        <dbReference type="ARBA" id="ARBA00023125"/>
    </source>
</evidence>
<dbReference type="Gene3D" id="1.10.532.10">
    <property type="entry name" value="STAT transcription factor, N-terminal domain"/>
    <property type="match status" value="1"/>
</dbReference>
<evidence type="ECO:0000259" key="15">
    <source>
        <dbReference type="PROSITE" id="PS50001"/>
    </source>
</evidence>
<dbReference type="Pfam" id="PF21354">
    <property type="entry name" value="STAT_linker"/>
    <property type="match status" value="1"/>
</dbReference>
<dbReference type="InterPro" id="IPR015988">
    <property type="entry name" value="STAT_TF_CC"/>
</dbReference>
<feature type="compositionally biased region" description="Low complexity" evidence="14">
    <location>
        <begin position="83"/>
        <end position="98"/>
    </location>
</feature>
<dbReference type="SUPFAM" id="SSF49417">
    <property type="entry name" value="p53-like transcription factors"/>
    <property type="match status" value="1"/>
</dbReference>
<dbReference type="InterPro" id="IPR000980">
    <property type="entry name" value="SH2"/>
</dbReference>
<sequence>MADDFLTQSDRDVQRLVEDLEDVIRSPLDSESSMSVKQENILDGFGSSDQFINQMLSSSTPSELPDLGAELPDLGMETDLKPNINPLNSSGSSNNNNNNRKDQNAFSPTSHHSAETNQGPIYQDQEESYPFAGTWNKVRDFLESNIQLFQGIYGSQFPIQFVQIRSHFADPLEKQRWHLIDPDDYGPPEENIAMEIVHNLLKAMQRRCEETMEVDQKLLFYNLGTWFQNVYGNNPMELVRMVKKVLSVEQMIIQNASQQPNASSESKVTQESVTNRHAEITSQCEQCMKITQETENQLQKVCRLQEYMMITRSHLEVYSKLAESGQLSQEQRQQWQSEAAKHQEYENNLVTLRKEIIKNHEKIINIMQELHGQVVYTETRSLERSQAAAYNGAPQYSTLEQLEQWYQSLATIIWKSLRQLVHLEGQPIPIRDGQNPLPNMKSSYVSFLGSLVERGLVIEKQPPQVLMKDKRFVGTLRHLVGDKLDIHKVAFQVRAHLVSDENARRILAKGEFIGSGKIVNHTVMTEYHEHSRILQANFRNMTLRDKGRGDRRGTESVAEEKFAIVFQADIVVRSPACEFTVTAQTLSLPVVVISHGKQEANAAATIFWDNAFSEDQRVPYQVPERVSWGRFMEAVDFKWQSECRTKVGLKQRARDYLASKIFGRAVPDGQDFCWRQLNRDNIPGHNFTFWQWLYSVLELTKSRYIQPHWNQTTIEGFISKSECQSLLLSKGPGTFMLRFSDSKLGGISTAYVAKNDDGSIEVKHLEPDSLKILQVRSLADMVKDFSQLVKLFPDRPKHDAFSKFYTSKPVQDGPYVKKTLVAHIEES</sequence>
<dbReference type="PANTHER" id="PTHR11801">
    <property type="entry name" value="SIGNAL TRANSDUCER AND ACTIVATOR OF TRANSCRIPTION"/>
    <property type="match status" value="1"/>
</dbReference>
<keyword evidence="6 12" id="KW-0727">SH2 domain</keyword>
<evidence type="ECO:0000256" key="5">
    <source>
        <dbReference type="ARBA" id="ARBA00022553"/>
    </source>
</evidence>
<comment type="similarity">
    <text evidence="3 13">Belongs to the transcription factor STAT family.</text>
</comment>
<keyword evidence="5 13" id="KW-0597">Phosphoprotein</keyword>
<dbReference type="EMBL" id="OU015568">
    <property type="protein sequence ID" value="CAG5081749.1"/>
    <property type="molecule type" value="Genomic_DNA"/>
</dbReference>
<dbReference type="InterPro" id="IPR048988">
    <property type="entry name" value="STAT_linker"/>
</dbReference>
<dbReference type="Gene3D" id="3.30.505.10">
    <property type="entry name" value="SH2 domain"/>
    <property type="match status" value="1"/>
</dbReference>
<accession>A0ABN7RTZ0</accession>
<keyword evidence="11 13" id="KW-0539">Nucleus</keyword>
<dbReference type="InterPro" id="IPR001217">
    <property type="entry name" value="STAT"/>
</dbReference>
<dbReference type="InterPro" id="IPR012345">
    <property type="entry name" value="STAT_TF_DNA-bd_N"/>
</dbReference>
<evidence type="ECO:0000313" key="16">
    <source>
        <dbReference type="EMBL" id="CAG5081749.1"/>
    </source>
</evidence>
<evidence type="ECO:0000256" key="1">
    <source>
        <dbReference type="ARBA" id="ARBA00004123"/>
    </source>
</evidence>
<dbReference type="InterPro" id="IPR008967">
    <property type="entry name" value="p53-like_TF_DNA-bd_sf"/>
</dbReference>
<protein>
    <recommendedName>
        <fullName evidence="13">Signal transducer and activator of transcription</fullName>
    </recommendedName>
</protein>
<evidence type="ECO:0000256" key="9">
    <source>
        <dbReference type="ARBA" id="ARBA00023159"/>
    </source>
</evidence>
<evidence type="ECO:0000256" key="4">
    <source>
        <dbReference type="ARBA" id="ARBA00022490"/>
    </source>
</evidence>
<feature type="region of interest" description="Disordered" evidence="14">
    <location>
        <begin position="57"/>
        <end position="121"/>
    </location>
</feature>
<evidence type="ECO:0000256" key="13">
    <source>
        <dbReference type="RuleBase" id="RU046415"/>
    </source>
</evidence>
<dbReference type="InterPro" id="IPR036860">
    <property type="entry name" value="SH2_dom_sf"/>
</dbReference>
<comment type="subcellular location">
    <subcellularLocation>
        <location evidence="2 13">Cytoplasm</location>
    </subcellularLocation>
    <subcellularLocation>
        <location evidence="1 13">Nucleus</location>
    </subcellularLocation>
</comment>
<dbReference type="InterPro" id="IPR013800">
    <property type="entry name" value="STAT_TF_alpha"/>
</dbReference>
<name>A0ABN7RTZ0_OIKDI</name>
<evidence type="ECO:0000256" key="6">
    <source>
        <dbReference type="ARBA" id="ARBA00022999"/>
    </source>
</evidence>
<reference evidence="16 17" key="1">
    <citation type="submission" date="2021-04" db="EMBL/GenBank/DDBJ databases">
        <authorList>
            <person name="Bliznina A."/>
        </authorList>
    </citation>
    <scope>NUCLEOTIDE SEQUENCE [LARGE SCALE GENOMIC DNA]</scope>
</reference>
<dbReference type="SUPFAM" id="SSF55550">
    <property type="entry name" value="SH2 domain"/>
    <property type="match status" value="1"/>
</dbReference>
<evidence type="ECO:0000256" key="7">
    <source>
        <dbReference type="ARBA" id="ARBA00023015"/>
    </source>
</evidence>
<dbReference type="CDD" id="cd09919">
    <property type="entry name" value="SH2_STAT_family"/>
    <property type="match status" value="1"/>
</dbReference>
<evidence type="ECO:0000256" key="14">
    <source>
        <dbReference type="SAM" id="MobiDB-lite"/>
    </source>
</evidence>
<dbReference type="SUPFAM" id="SSF48092">
    <property type="entry name" value="Transcription factor STAT-4 N-domain"/>
    <property type="match status" value="1"/>
</dbReference>
<keyword evidence="9 13" id="KW-0010">Activator</keyword>
<organism evidence="16 17">
    <name type="scientific">Oikopleura dioica</name>
    <name type="common">Tunicate</name>
    <dbReference type="NCBI Taxonomy" id="34765"/>
    <lineage>
        <taxon>Eukaryota</taxon>
        <taxon>Metazoa</taxon>
        <taxon>Chordata</taxon>
        <taxon>Tunicata</taxon>
        <taxon>Appendicularia</taxon>
        <taxon>Copelata</taxon>
        <taxon>Oikopleuridae</taxon>
        <taxon>Oikopleura</taxon>
    </lineage>
</organism>
<dbReference type="Gene3D" id="2.60.40.630">
    <property type="entry name" value="STAT transcription factor, DNA-binding domain"/>
    <property type="match status" value="1"/>
</dbReference>
<evidence type="ECO:0000313" key="17">
    <source>
        <dbReference type="Proteomes" id="UP001158576"/>
    </source>
</evidence>
<dbReference type="Pfam" id="PF01017">
    <property type="entry name" value="STAT_alpha"/>
    <property type="match status" value="1"/>
</dbReference>
<dbReference type="CDD" id="cd14801">
    <property type="entry name" value="STAT_DBD"/>
    <property type="match status" value="1"/>
</dbReference>
<dbReference type="Pfam" id="PF00017">
    <property type="entry name" value="SH2"/>
    <property type="match status" value="1"/>
</dbReference>
<dbReference type="Pfam" id="PF02865">
    <property type="entry name" value="STAT_int"/>
    <property type="match status" value="1"/>
</dbReference>
<keyword evidence="4 13" id="KW-0963">Cytoplasm</keyword>
<evidence type="ECO:0000256" key="12">
    <source>
        <dbReference type="PROSITE-ProRule" id="PRU00191"/>
    </source>
</evidence>